<dbReference type="EMBL" id="CP011388">
    <property type="protein sequence ID" value="ANE45666.1"/>
    <property type="molecule type" value="Genomic_DNA"/>
</dbReference>
<dbReference type="SUPFAM" id="SSF51445">
    <property type="entry name" value="(Trans)glycosidases"/>
    <property type="match status" value="1"/>
</dbReference>
<gene>
    <name evidence="4" type="ORF">SY83_04405</name>
</gene>
<dbReference type="Gene3D" id="3.20.20.70">
    <property type="entry name" value="Aldolase class I"/>
    <property type="match status" value="1"/>
</dbReference>
<dbReference type="KEGG" id="pswu:SY83_04405"/>
<dbReference type="RefSeq" id="WP_068604609.1">
    <property type="nucleotide sequence ID" value="NZ_CP011388.1"/>
</dbReference>
<evidence type="ECO:0000256" key="1">
    <source>
        <dbReference type="ARBA" id="ARBA00009743"/>
    </source>
</evidence>
<evidence type="ECO:0000313" key="4">
    <source>
        <dbReference type="EMBL" id="ANE45666.1"/>
    </source>
</evidence>
<dbReference type="GO" id="GO:0005975">
    <property type="term" value="P:carbohydrate metabolic process"/>
    <property type="evidence" value="ECO:0007669"/>
    <property type="project" value="InterPro"/>
</dbReference>
<evidence type="ECO:0008006" key="6">
    <source>
        <dbReference type="Google" id="ProtNLM"/>
    </source>
</evidence>
<dbReference type="InterPro" id="IPR017853">
    <property type="entry name" value="GH"/>
</dbReference>
<dbReference type="OrthoDB" id="1031955at2"/>
<dbReference type="PATRIC" id="fig|1178515.4.peg.884"/>
<keyword evidence="3" id="KW-0326">Glycosidase</keyword>
<protein>
    <recommendedName>
        <fullName evidence="6">Alpha-galactosidase</fullName>
    </recommendedName>
</protein>
<dbReference type="PANTHER" id="PTHR11452:SF75">
    <property type="entry name" value="ALPHA-GALACTOSIDASE MEL1"/>
    <property type="match status" value="1"/>
</dbReference>
<dbReference type="Proteomes" id="UP000076927">
    <property type="component" value="Chromosome"/>
</dbReference>
<dbReference type="STRING" id="1178515.SY83_04405"/>
<dbReference type="InterPro" id="IPR013785">
    <property type="entry name" value="Aldolase_TIM"/>
</dbReference>
<evidence type="ECO:0000256" key="2">
    <source>
        <dbReference type="ARBA" id="ARBA00022801"/>
    </source>
</evidence>
<reference evidence="4 5" key="1">
    <citation type="submission" date="2015-01" db="EMBL/GenBank/DDBJ databases">
        <title>Paenibacillus swuensis/DY6/whole genome sequencing.</title>
        <authorList>
            <person name="Kim M.K."/>
            <person name="Srinivasan S."/>
            <person name="Lee J.-J."/>
        </authorList>
    </citation>
    <scope>NUCLEOTIDE SEQUENCE [LARGE SCALE GENOMIC DNA]</scope>
    <source>
        <strain evidence="4 5">DY6</strain>
    </source>
</reference>
<proteinExistence type="inferred from homology"/>
<keyword evidence="5" id="KW-1185">Reference proteome</keyword>
<dbReference type="InterPro" id="IPR002241">
    <property type="entry name" value="Glyco_hydro_27"/>
</dbReference>
<organism evidence="4 5">
    <name type="scientific">Paenibacillus swuensis</name>
    <dbReference type="NCBI Taxonomy" id="1178515"/>
    <lineage>
        <taxon>Bacteria</taxon>
        <taxon>Bacillati</taxon>
        <taxon>Bacillota</taxon>
        <taxon>Bacilli</taxon>
        <taxon>Bacillales</taxon>
        <taxon>Paenibacillaceae</taxon>
        <taxon>Paenibacillus</taxon>
    </lineage>
</organism>
<dbReference type="AlphaFoldDB" id="A0A172TFF4"/>
<sequence>MIELEKIKFTRSDTSVALDNGVIQLSFDTAHGTWSASWSGHPLLSELHYAFEADGELIRSTDAIHHTIQEPALTPITDGHGTGACFTIAALYANGLTAATTFCVYEELPYFFLQSVLSHPDGIATRYIAPLVMDSSTGGRFGMKLERTAKSLYIPYDNDMYETYGAYTIAAARDSSEVGGIIEPLSGRGLILGSVSHDLWKTGVRTEGENNHLRQLSLFCGFASTTTRDTQLHGIVRGPSVSSPRMFVGFFDDYRNGLEAYGTANAINEPALPWDHGVPFGWNSWAAVGVKLDAEVYVTASDFIKDHLEHKGFGAEAGVYINFDAFWNNLSEEELLNAVQYVKKNGHKPGIYWTPFAYWSRDLDRVLEDGDGTWTVKDILLKDKEGNVLPPIDGGLPVDSTHPYVLEQIDKKMDQFAAWGFDYIKLDFLTHGALEGAHYNPDIPTGTAAYSAAMKRLADRVAPGRIGRPFFINLSIAPIFPYAFAHSRRISCDAFGHIDDTAYMLNSVSFGWWMNNTLYRFNDPDHTVLYQSYNAGPTTEEEAYSRFLASVVSGTVMMAGDDLRMPEARERAKHILGHPELNRIAANGRSFRPILSDIGEGASDVFVLTENDNSCYVAVFNYSDRLEAVKVISVETLGLSPKRGYIVTNVSTQQSLAHTTTFHVPLKPAEAQMFRIVLS</sequence>
<accession>A0A172TFF4</accession>
<dbReference type="PANTHER" id="PTHR11452">
    <property type="entry name" value="ALPHA-GALACTOSIDASE/ALPHA-N-ACETYLGALACTOSAMINIDASE"/>
    <property type="match status" value="1"/>
</dbReference>
<dbReference type="GO" id="GO:0004553">
    <property type="term" value="F:hydrolase activity, hydrolyzing O-glycosyl compounds"/>
    <property type="evidence" value="ECO:0007669"/>
    <property type="project" value="InterPro"/>
</dbReference>
<evidence type="ECO:0000256" key="3">
    <source>
        <dbReference type="ARBA" id="ARBA00023295"/>
    </source>
</evidence>
<keyword evidence="2" id="KW-0378">Hydrolase</keyword>
<comment type="similarity">
    <text evidence="1">Belongs to the glycosyl hydrolase 27 family.</text>
</comment>
<name>A0A172TFF4_9BACL</name>
<evidence type="ECO:0000313" key="5">
    <source>
        <dbReference type="Proteomes" id="UP000076927"/>
    </source>
</evidence>